<gene>
    <name evidence="1" type="ORF">PCHAJ_000501600</name>
</gene>
<name>A0A1C6WEW0_PLACU</name>
<accession>A0A1C6WEW0</accession>
<dbReference type="AlphaFoldDB" id="A0A1C6WEW0"/>
<dbReference type="Proteomes" id="UP000507163">
    <property type="component" value="Unassembled WGS sequence"/>
</dbReference>
<protein>
    <submittedName>
        <fullName evidence="1">Uncharacterized protein</fullName>
    </submittedName>
</protein>
<dbReference type="EMBL" id="FMIL01000139">
    <property type="protein sequence ID" value="SCL85476.1"/>
    <property type="molecule type" value="Genomic_DNA"/>
</dbReference>
<feature type="non-terminal residue" evidence="1">
    <location>
        <position position="140"/>
    </location>
</feature>
<evidence type="ECO:0000313" key="1">
    <source>
        <dbReference type="EMBL" id="SCL85476.1"/>
    </source>
</evidence>
<sequence length="140" mass="16673">MDPPKMCEFFINADKYFDGNKVDTTKINEHKTIKSYCRDDGGCKTNEERINALAAHIIMEFKRLIKTNEYSHYDECLLMWLSDKLFNMHKEGKGKHIKKGYMDTFTLKQAYEEYLEKHIGRLDYWVLLDMIKGLKEAYLK</sequence>
<reference evidence="1" key="1">
    <citation type="submission" date="2016-08" db="EMBL/GenBank/DDBJ databases">
        <authorList>
            <consortium name="Pathogen Informatics"/>
        </authorList>
    </citation>
    <scope>NUCLEOTIDE SEQUENCE</scope>
    <source>
        <strain evidence="1">AJ</strain>
    </source>
</reference>
<proteinExistence type="predicted"/>
<organism evidence="1">
    <name type="scientific">Plasmodium chabaudi chabaudi</name>
    <dbReference type="NCBI Taxonomy" id="31271"/>
    <lineage>
        <taxon>Eukaryota</taxon>
        <taxon>Sar</taxon>
        <taxon>Alveolata</taxon>
        <taxon>Apicomplexa</taxon>
        <taxon>Aconoidasida</taxon>
        <taxon>Haemosporida</taxon>
        <taxon>Plasmodiidae</taxon>
        <taxon>Plasmodium</taxon>
        <taxon>Plasmodium (Vinckeia)</taxon>
    </lineage>
</organism>